<dbReference type="Pfam" id="PF00474">
    <property type="entry name" value="SSF"/>
    <property type="match status" value="1"/>
</dbReference>
<feature type="transmembrane region" description="Helical" evidence="12">
    <location>
        <begin position="285"/>
        <end position="306"/>
    </location>
</feature>
<dbReference type="AlphaFoldDB" id="X1MUK6"/>
<evidence type="ECO:0000256" key="7">
    <source>
        <dbReference type="ARBA" id="ARBA00022989"/>
    </source>
</evidence>
<keyword evidence="7 12" id="KW-1133">Transmembrane helix</keyword>
<feature type="transmembrane region" description="Helical" evidence="12">
    <location>
        <begin position="82"/>
        <end position="104"/>
    </location>
</feature>
<evidence type="ECO:0000256" key="6">
    <source>
        <dbReference type="ARBA" id="ARBA00022847"/>
    </source>
</evidence>
<dbReference type="GO" id="GO:0005886">
    <property type="term" value="C:plasma membrane"/>
    <property type="evidence" value="ECO:0007669"/>
    <property type="project" value="UniProtKB-SubCell"/>
</dbReference>
<keyword evidence="6" id="KW-0769">Symport</keyword>
<evidence type="ECO:0000313" key="13">
    <source>
        <dbReference type="EMBL" id="GAI10039.1"/>
    </source>
</evidence>
<comment type="caution">
    <text evidence="13">The sequence shown here is derived from an EMBL/GenBank/DDBJ whole genome shotgun (WGS) entry which is preliminary data.</text>
</comment>
<organism evidence="13">
    <name type="scientific">marine sediment metagenome</name>
    <dbReference type="NCBI Taxonomy" id="412755"/>
    <lineage>
        <taxon>unclassified sequences</taxon>
        <taxon>metagenomes</taxon>
        <taxon>ecological metagenomes</taxon>
    </lineage>
</organism>
<evidence type="ECO:0000256" key="3">
    <source>
        <dbReference type="ARBA" id="ARBA00022448"/>
    </source>
</evidence>
<comment type="similarity">
    <text evidence="2">Belongs to the sodium:solute symporter (SSF) (TC 2.A.21) family.</text>
</comment>
<feature type="transmembrane region" description="Helical" evidence="12">
    <location>
        <begin position="6"/>
        <end position="22"/>
    </location>
</feature>
<keyword evidence="5 12" id="KW-0812">Transmembrane</keyword>
<dbReference type="GO" id="GO:0015293">
    <property type="term" value="F:symporter activity"/>
    <property type="evidence" value="ECO:0007669"/>
    <property type="project" value="UniProtKB-KW"/>
</dbReference>
<evidence type="ECO:0000256" key="10">
    <source>
        <dbReference type="ARBA" id="ARBA00023136"/>
    </source>
</evidence>
<evidence type="ECO:0000256" key="11">
    <source>
        <dbReference type="ARBA" id="ARBA00023201"/>
    </source>
</evidence>
<accession>X1MUK6</accession>
<feature type="transmembrane region" description="Helical" evidence="12">
    <location>
        <begin position="111"/>
        <end position="134"/>
    </location>
</feature>
<dbReference type="InterPro" id="IPR038377">
    <property type="entry name" value="Na/Glc_symporter_sf"/>
</dbReference>
<keyword evidence="10 12" id="KW-0472">Membrane</keyword>
<dbReference type="InterPro" id="IPR001734">
    <property type="entry name" value="Na/solute_symporter"/>
</dbReference>
<dbReference type="InterPro" id="IPR050277">
    <property type="entry name" value="Sodium:Solute_Symporter"/>
</dbReference>
<feature type="transmembrane region" description="Helical" evidence="12">
    <location>
        <begin position="196"/>
        <end position="218"/>
    </location>
</feature>
<feature type="transmembrane region" description="Helical" evidence="12">
    <location>
        <begin position="154"/>
        <end position="175"/>
    </location>
</feature>
<dbReference type="Gene3D" id="1.20.1730.10">
    <property type="entry name" value="Sodium/glucose cotransporter"/>
    <property type="match status" value="1"/>
</dbReference>
<evidence type="ECO:0008006" key="14">
    <source>
        <dbReference type="Google" id="ProtNLM"/>
    </source>
</evidence>
<keyword evidence="8" id="KW-0915">Sodium</keyword>
<dbReference type="GO" id="GO:0006814">
    <property type="term" value="P:sodium ion transport"/>
    <property type="evidence" value="ECO:0007669"/>
    <property type="project" value="UniProtKB-KW"/>
</dbReference>
<evidence type="ECO:0000256" key="2">
    <source>
        <dbReference type="ARBA" id="ARBA00006434"/>
    </source>
</evidence>
<dbReference type="EMBL" id="BARV01008928">
    <property type="protein sequence ID" value="GAI10039.1"/>
    <property type="molecule type" value="Genomic_DNA"/>
</dbReference>
<comment type="subcellular location">
    <subcellularLocation>
        <location evidence="1">Cell membrane</location>
        <topology evidence="1">Multi-pass membrane protein</topology>
    </subcellularLocation>
</comment>
<evidence type="ECO:0000256" key="4">
    <source>
        <dbReference type="ARBA" id="ARBA00022475"/>
    </source>
</evidence>
<evidence type="ECO:0000256" key="1">
    <source>
        <dbReference type="ARBA" id="ARBA00004651"/>
    </source>
</evidence>
<feature type="non-terminal residue" evidence="13">
    <location>
        <position position="1"/>
    </location>
</feature>
<proteinExistence type="inferred from homology"/>
<evidence type="ECO:0000256" key="9">
    <source>
        <dbReference type="ARBA" id="ARBA00023065"/>
    </source>
</evidence>
<evidence type="ECO:0000256" key="8">
    <source>
        <dbReference type="ARBA" id="ARBA00023053"/>
    </source>
</evidence>
<dbReference type="PANTHER" id="PTHR48086:SF3">
    <property type="entry name" value="SODIUM_PROLINE SYMPORTER"/>
    <property type="match status" value="1"/>
</dbReference>
<evidence type="ECO:0000256" key="12">
    <source>
        <dbReference type="SAM" id="Phobius"/>
    </source>
</evidence>
<feature type="transmembrane region" description="Helical" evidence="12">
    <location>
        <begin position="42"/>
        <end position="62"/>
    </location>
</feature>
<gene>
    <name evidence="13" type="ORF">S06H3_17793</name>
</gene>
<name>X1MUK6_9ZZZZ</name>
<keyword evidence="4" id="KW-1003">Cell membrane</keyword>
<dbReference type="PROSITE" id="PS50283">
    <property type="entry name" value="NA_SOLUT_SYMP_3"/>
    <property type="match status" value="1"/>
</dbReference>
<reference evidence="13" key="1">
    <citation type="journal article" date="2014" name="Front. Microbiol.">
        <title>High frequency of phylogenetically diverse reductive dehalogenase-homologous genes in deep subseafloor sedimentary metagenomes.</title>
        <authorList>
            <person name="Kawai M."/>
            <person name="Futagami T."/>
            <person name="Toyoda A."/>
            <person name="Takaki Y."/>
            <person name="Nishi S."/>
            <person name="Hori S."/>
            <person name="Arai W."/>
            <person name="Tsubouchi T."/>
            <person name="Morono Y."/>
            <person name="Uchiyama I."/>
            <person name="Ito T."/>
            <person name="Fujiyama A."/>
            <person name="Inagaki F."/>
            <person name="Takami H."/>
        </authorList>
    </citation>
    <scope>NUCLEOTIDE SEQUENCE</scope>
    <source>
        <strain evidence="13">Expedition CK06-06</strain>
    </source>
</reference>
<keyword evidence="3" id="KW-0813">Transport</keyword>
<feature type="transmembrane region" description="Helical" evidence="12">
    <location>
        <begin position="238"/>
        <end position="264"/>
    </location>
</feature>
<keyword evidence="9" id="KW-0406">Ion transport</keyword>
<evidence type="ECO:0000256" key="5">
    <source>
        <dbReference type="ARBA" id="ARBA00022692"/>
    </source>
</evidence>
<sequence>GIWYQWLWLPVTPFYWLIAPIFRRFRAITTSDVFEARFSPSVAMLFAVVGMLNLAVNIGVMLKGSSEVISASTAGLVSANSAIAIMTVIFVIYGVAGGLSAAIITDFIQSILTIIFSFLLLPFILNAVGGLGGMHEAIKDPSMLSLVAPKDIGFFYIAVIAFNALVGIVTQPHTMGNCAAGKTEMEGRVGWMFGNFIKRFCTIAWCLTGVAAVVYFAGTNIEPDKVFGAVAGDFLPKILPGMLGIFLAAILASVMSSCDAFMISSSALFTENIYKRLRPEQSGKHYILVGRITSIVVVAGGVWFAFWLPGVVRGLEIFWKITPMMGIVF</sequence>
<dbReference type="PANTHER" id="PTHR48086">
    <property type="entry name" value="SODIUM/PROLINE SYMPORTER-RELATED"/>
    <property type="match status" value="1"/>
</dbReference>
<keyword evidence="11" id="KW-0739">Sodium transport</keyword>
<protein>
    <recommendedName>
        <fullName evidence="14">Sodium:proline symporter</fullName>
    </recommendedName>
</protein>